<keyword evidence="1" id="KW-0812">Transmembrane</keyword>
<dbReference type="HOGENOM" id="CLU_018716_2_0_9"/>
<feature type="domain" description="ABC-type uncharacterised transport system" evidence="2">
    <location>
        <begin position="191"/>
        <end position="379"/>
    </location>
</feature>
<feature type="domain" description="DUF7088" evidence="3">
    <location>
        <begin position="46"/>
        <end position="117"/>
    </location>
</feature>
<keyword evidence="5" id="KW-1185">Reference proteome</keyword>
<evidence type="ECO:0000313" key="4">
    <source>
        <dbReference type="EMBL" id="EEG31951.1"/>
    </source>
</evidence>
<keyword evidence="1" id="KW-1133">Transmembrane helix</keyword>
<evidence type="ECO:0000259" key="2">
    <source>
        <dbReference type="Pfam" id="PF09822"/>
    </source>
</evidence>
<dbReference type="Pfam" id="PF23357">
    <property type="entry name" value="DUF7088"/>
    <property type="match status" value="1"/>
</dbReference>
<dbReference type="InterPro" id="IPR019196">
    <property type="entry name" value="ABC_transp_unknown"/>
</dbReference>
<comment type="caution">
    <text evidence="4">The sequence shown here is derived from an EMBL/GenBank/DDBJ whole genome shotgun (WGS) entry which is preliminary data.</text>
</comment>
<reference evidence="4 5" key="1">
    <citation type="submission" date="2009-01" db="EMBL/GenBank/DDBJ databases">
        <authorList>
            <person name="Fulton L."/>
            <person name="Clifton S."/>
            <person name="Fulton B."/>
            <person name="Xu J."/>
            <person name="Minx P."/>
            <person name="Pepin K.H."/>
            <person name="Johnson M."/>
            <person name="Bhonagiri V."/>
            <person name="Nash W.E."/>
            <person name="Mardis E.R."/>
            <person name="Wilson R.K."/>
        </authorList>
    </citation>
    <scope>NUCLEOTIDE SEQUENCE [LARGE SCALE GENOMIC DNA]</scope>
    <source>
        <strain evidence="4 5">DSM 5476</strain>
    </source>
</reference>
<evidence type="ECO:0000256" key="1">
    <source>
        <dbReference type="SAM" id="Phobius"/>
    </source>
</evidence>
<dbReference type="AlphaFoldDB" id="C0E9C1"/>
<keyword evidence="1" id="KW-0472">Membrane</keyword>
<sequence>MKSKKLKHGSLAAALTAVFLVVVVLVNIVATILIERFDLSIDVTGNKIYEMSDQTTDYLKGYGEKTTIYVLADEDLFKTASTEYGQAYQMIEKFRKQNSSITTEYINLSESPDFQTKFPNESLATGDIIVAGDNGRYKHLTATDLFEQNYDTETYQAIGISSKVEQSVASALEYISGANPASAVMITNHQENSLDVLVSLLEKNNYDVSEASLLNGEIDSSADLVIIGAPVVDFTDEEIAALESYLNNDGKYGKAIVYIASAAQPDLPKLEAFLLKWGIQLQSGLVLEYDQSLLYQFQNEPFVFPGQNAYTERIANPNLQVLAPNLKPMSQAIPTEPNVTVTPVMSTSDTVALRPSDASSNWSATNNDLTSFEVTLAAEKTSDGATSRIVAFSSIELFQLLEAAGLNNGDFALSVINTAANKQSDLQIVSKSLTPSLLNINLLQAMLIMVVFVILIPAAVLIVGLVVWLRRRNR</sequence>
<dbReference type="Proteomes" id="UP000003340">
    <property type="component" value="Unassembled WGS sequence"/>
</dbReference>
<dbReference type="eggNOG" id="COG3225">
    <property type="taxonomic scope" value="Bacteria"/>
</dbReference>
<dbReference type="InterPro" id="IPR055396">
    <property type="entry name" value="DUF7088"/>
</dbReference>
<organism evidence="4 5">
    <name type="scientific">[Clostridium] methylpentosum DSM 5476</name>
    <dbReference type="NCBI Taxonomy" id="537013"/>
    <lineage>
        <taxon>Bacteria</taxon>
        <taxon>Bacillati</taxon>
        <taxon>Bacillota</taxon>
        <taxon>Clostridia</taxon>
        <taxon>Eubacteriales</taxon>
        <taxon>Oscillospiraceae</taxon>
        <taxon>Oscillospiraceae incertae sedis</taxon>
    </lineage>
</organism>
<evidence type="ECO:0000259" key="3">
    <source>
        <dbReference type="Pfam" id="PF23357"/>
    </source>
</evidence>
<protein>
    <submittedName>
        <fullName evidence="4">Uncharacterized protein</fullName>
    </submittedName>
</protein>
<proteinExistence type="predicted"/>
<feature type="transmembrane region" description="Helical" evidence="1">
    <location>
        <begin position="442"/>
        <end position="469"/>
    </location>
</feature>
<dbReference type="Pfam" id="PF09822">
    <property type="entry name" value="ABC_transp_aux"/>
    <property type="match status" value="1"/>
</dbReference>
<gene>
    <name evidence="4" type="ORF">CLOSTMETH_00419</name>
</gene>
<reference evidence="4 5" key="2">
    <citation type="submission" date="2009-02" db="EMBL/GenBank/DDBJ databases">
        <title>Draft genome sequence of Clostridium methylpentosum (DSM 5476).</title>
        <authorList>
            <person name="Sudarsanam P."/>
            <person name="Ley R."/>
            <person name="Guruge J."/>
            <person name="Turnbaugh P.J."/>
            <person name="Mahowald M."/>
            <person name="Liep D."/>
            <person name="Gordon J."/>
        </authorList>
    </citation>
    <scope>NUCLEOTIDE SEQUENCE [LARGE SCALE GENOMIC DNA]</scope>
    <source>
        <strain evidence="4 5">DSM 5476</strain>
    </source>
</reference>
<evidence type="ECO:0000313" key="5">
    <source>
        <dbReference type="Proteomes" id="UP000003340"/>
    </source>
</evidence>
<dbReference type="STRING" id="537013.CLOSTMETH_00419"/>
<accession>C0E9C1</accession>
<name>C0E9C1_9FIRM</name>
<feature type="transmembrane region" description="Helical" evidence="1">
    <location>
        <begin position="12"/>
        <end position="34"/>
    </location>
</feature>
<dbReference type="EMBL" id="ACEC01000019">
    <property type="protein sequence ID" value="EEG31951.1"/>
    <property type="molecule type" value="Genomic_DNA"/>
</dbReference>